<dbReference type="PANTHER" id="PTHR42732:SF1">
    <property type="entry name" value="BETA-MANNOSIDASE"/>
    <property type="match status" value="1"/>
</dbReference>
<dbReference type="SUPFAM" id="SSF51445">
    <property type="entry name" value="(Trans)glycosidases"/>
    <property type="match status" value="1"/>
</dbReference>
<evidence type="ECO:0000259" key="2">
    <source>
        <dbReference type="Pfam" id="PF00703"/>
    </source>
</evidence>
<dbReference type="PROSITE" id="PS00719">
    <property type="entry name" value="GLYCOSYL_HYDROL_F2_1"/>
    <property type="match status" value="1"/>
</dbReference>
<evidence type="ECO:0000313" key="5">
    <source>
        <dbReference type="Proteomes" id="UP000767854"/>
    </source>
</evidence>
<dbReference type="InterPro" id="IPR023230">
    <property type="entry name" value="Glyco_hydro_2_CS"/>
</dbReference>
<dbReference type="InterPro" id="IPR006101">
    <property type="entry name" value="Glyco_hydro_2"/>
</dbReference>
<comment type="similarity">
    <text evidence="1">Belongs to the glycosyl hydrolase 2 family.</text>
</comment>
<dbReference type="InterPro" id="IPR013783">
    <property type="entry name" value="Ig-like_fold"/>
</dbReference>
<protein>
    <submittedName>
        <fullName evidence="4">Beta-galactosidase/beta-glucuronidase</fullName>
    </submittedName>
</protein>
<evidence type="ECO:0000259" key="3">
    <source>
        <dbReference type="Pfam" id="PF02836"/>
    </source>
</evidence>
<dbReference type="Pfam" id="PF00703">
    <property type="entry name" value="Glyco_hydro_2"/>
    <property type="match status" value="1"/>
</dbReference>
<dbReference type="Gene3D" id="2.60.40.10">
    <property type="entry name" value="Immunoglobulins"/>
    <property type="match status" value="1"/>
</dbReference>
<feature type="domain" description="Glycoside hydrolase family 2 catalytic" evidence="3">
    <location>
        <begin position="106"/>
        <end position="304"/>
    </location>
</feature>
<gene>
    <name evidence="4" type="ORF">JOC49_001997</name>
</gene>
<accession>A0ABS2MST8</accession>
<dbReference type="Pfam" id="PF02836">
    <property type="entry name" value="Glyco_hydro_2_C"/>
    <property type="match status" value="1"/>
</dbReference>
<reference evidence="4 5" key="1">
    <citation type="submission" date="2021-01" db="EMBL/GenBank/DDBJ databases">
        <title>Genomic Encyclopedia of Type Strains, Phase IV (KMG-IV): sequencing the most valuable type-strain genomes for metagenomic binning, comparative biology and taxonomic classification.</title>
        <authorList>
            <person name="Goeker M."/>
        </authorList>
    </citation>
    <scope>NUCLEOTIDE SEQUENCE [LARGE SCALE GENOMIC DNA]</scope>
    <source>
        <strain evidence="4 5">DSM 24436</strain>
    </source>
</reference>
<dbReference type="InterPro" id="IPR051913">
    <property type="entry name" value="GH2_Domain-Containing"/>
</dbReference>
<name>A0ABS2MST8_9FIRM</name>
<feature type="domain" description="Glycoside hydrolase family 2 immunoglobulin-like beta-sandwich" evidence="2">
    <location>
        <begin position="5"/>
        <end position="103"/>
    </location>
</feature>
<keyword evidence="5" id="KW-1185">Reference proteome</keyword>
<organism evidence="4 5">
    <name type="scientific">Fusibacter tunisiensis</name>
    <dbReference type="NCBI Taxonomy" id="1008308"/>
    <lineage>
        <taxon>Bacteria</taxon>
        <taxon>Bacillati</taxon>
        <taxon>Bacillota</taxon>
        <taxon>Clostridia</taxon>
        <taxon>Eubacteriales</taxon>
        <taxon>Eubacteriales Family XII. Incertae Sedis</taxon>
        <taxon>Fusibacter</taxon>
    </lineage>
</organism>
<dbReference type="InterPro" id="IPR036156">
    <property type="entry name" value="Beta-gal/glucu_dom_sf"/>
</dbReference>
<evidence type="ECO:0000313" key="4">
    <source>
        <dbReference type="EMBL" id="MBM7562437.1"/>
    </source>
</evidence>
<dbReference type="EMBL" id="JAFBDT010000018">
    <property type="protein sequence ID" value="MBM7562437.1"/>
    <property type="molecule type" value="Genomic_DNA"/>
</dbReference>
<proteinExistence type="inferred from homology"/>
<dbReference type="InterPro" id="IPR006102">
    <property type="entry name" value="Ig-like_GH2"/>
</dbReference>
<dbReference type="Proteomes" id="UP000767854">
    <property type="component" value="Unassembled WGS sequence"/>
</dbReference>
<dbReference type="InterPro" id="IPR006103">
    <property type="entry name" value="Glyco_hydro_2_cat"/>
</dbReference>
<dbReference type="SUPFAM" id="SSF49303">
    <property type="entry name" value="beta-Galactosidase/glucuronidase domain"/>
    <property type="match status" value="1"/>
</dbReference>
<comment type="caution">
    <text evidence="4">The sequence shown here is derived from an EMBL/GenBank/DDBJ whole genome shotgun (WGS) entry which is preliminary data.</text>
</comment>
<dbReference type="PRINTS" id="PR00132">
    <property type="entry name" value="GLHYDRLASE2"/>
</dbReference>
<evidence type="ECO:0000256" key="1">
    <source>
        <dbReference type="ARBA" id="ARBA00007401"/>
    </source>
</evidence>
<dbReference type="PANTHER" id="PTHR42732">
    <property type="entry name" value="BETA-GALACTOSIDASE"/>
    <property type="match status" value="1"/>
</dbReference>
<dbReference type="Gene3D" id="3.20.20.80">
    <property type="entry name" value="Glycosidases"/>
    <property type="match status" value="1"/>
</dbReference>
<dbReference type="InterPro" id="IPR017853">
    <property type="entry name" value="GH"/>
</dbReference>
<sequence length="350" mass="39964">MPKQHIDTVFVHTALGNDTSATLNLEIALNAFFKPMTVHVELASVQDDKTVALGPIAINSQETTHIFQVASVQLWSLDTPNLYYLRLKEESGELLKEIRFGFRRIEVVRDGIFLNGERIKIRGLNRHQSYPYAGYAMPKSAQVLDEDILKWELGVNSVRTSHYPQSHHFVDRCDELGLLVFMEIPGWQHIGDSEWQSIAVNQVSEMVVQYRNHPSIFLWGVRINESQDNTEFYTATNKKVHELDPTRVTGGVRYTRKSELLEDVYTFNDFYHSGDNAGIQPKKKVTSNRNAPYLVTEFNGHMYPTKSFDDEGHRLEHALRHARVLDALYESNEVLGGLCICVSAKRKACP</sequence>